<dbReference type="SUPFAM" id="SSF46785">
    <property type="entry name" value="Winged helix' DNA-binding domain"/>
    <property type="match status" value="1"/>
</dbReference>
<dbReference type="InterPro" id="IPR050389">
    <property type="entry name" value="LysR-type_TF"/>
</dbReference>
<name>A0ABQ0AKW9_9RHOB</name>
<keyword evidence="4" id="KW-0804">Transcription</keyword>
<evidence type="ECO:0000313" key="7">
    <source>
        <dbReference type="Proteomes" id="UP001441944"/>
    </source>
</evidence>
<proteinExistence type="inferred from homology"/>
<dbReference type="PANTHER" id="PTHR30118:SF6">
    <property type="entry name" value="HTH-TYPE TRANSCRIPTIONAL REGULATOR LEUO"/>
    <property type="match status" value="1"/>
</dbReference>
<keyword evidence="2" id="KW-0805">Transcription regulation</keyword>
<dbReference type="EMBL" id="BAABWU010000006">
    <property type="protein sequence ID" value="GAA6196511.1"/>
    <property type="molecule type" value="Genomic_DNA"/>
</dbReference>
<dbReference type="InterPro" id="IPR000847">
    <property type="entry name" value="LysR_HTH_N"/>
</dbReference>
<keyword evidence="7" id="KW-1185">Reference proteome</keyword>
<dbReference type="Proteomes" id="UP001441944">
    <property type="component" value="Unassembled WGS sequence"/>
</dbReference>
<dbReference type="PROSITE" id="PS50931">
    <property type="entry name" value="HTH_LYSR"/>
    <property type="match status" value="1"/>
</dbReference>
<keyword evidence="3" id="KW-0238">DNA-binding</keyword>
<comment type="caution">
    <text evidence="6">The sequence shown here is derived from an EMBL/GenBank/DDBJ whole genome shotgun (WGS) entry which is preliminary data.</text>
</comment>
<dbReference type="SUPFAM" id="SSF53850">
    <property type="entry name" value="Periplasmic binding protein-like II"/>
    <property type="match status" value="1"/>
</dbReference>
<evidence type="ECO:0000256" key="2">
    <source>
        <dbReference type="ARBA" id="ARBA00023015"/>
    </source>
</evidence>
<dbReference type="Pfam" id="PF00126">
    <property type="entry name" value="HTH_1"/>
    <property type="match status" value="1"/>
</dbReference>
<evidence type="ECO:0000256" key="1">
    <source>
        <dbReference type="ARBA" id="ARBA00009437"/>
    </source>
</evidence>
<evidence type="ECO:0000313" key="6">
    <source>
        <dbReference type="EMBL" id="GAA6196511.1"/>
    </source>
</evidence>
<evidence type="ECO:0000259" key="5">
    <source>
        <dbReference type="PROSITE" id="PS50931"/>
    </source>
</evidence>
<sequence length="301" mass="33848">MHLEKLDLNLLVAIDALSRTQSVTAAAAELNLTQSAVSSALNRARAHFQDELFYYDGQKMRHSPFGQSIADVVPDLINRLRSLSRMRASAELHTLERQFTVIASDYVAMVFLSVLSKRLSICAPKVSLAVVPFSEDAMGNFQRGKVDFLVAPDFWIDDTLHRAPLFKDGFQCVVCKDNPLAQTGLSLQSYLDAPHVVTNFFVGDGKSHFENWLKQEDIDIRIAASLPSFVVLPYYISGTRNIATIHKRLLKQFGKLDDLTALAPPREVPDLTEYLIWKDHHQYDPQATLIREMMLETGADL</sequence>
<dbReference type="InterPro" id="IPR036388">
    <property type="entry name" value="WH-like_DNA-bd_sf"/>
</dbReference>
<accession>A0ABQ0AKW9</accession>
<reference evidence="6 7" key="1">
    <citation type="submission" date="2024-04" db="EMBL/GenBank/DDBJ databases">
        <title>Draft genome sequence of Pseudophaeobacter arcticus NBRC 116598.</title>
        <authorList>
            <person name="Miyakawa T."/>
            <person name="Kusuya Y."/>
            <person name="Miura T."/>
        </authorList>
    </citation>
    <scope>NUCLEOTIDE SEQUENCE [LARGE SCALE GENOMIC DNA]</scope>
    <source>
        <strain evidence="6 7">SU-CL00105</strain>
    </source>
</reference>
<dbReference type="PANTHER" id="PTHR30118">
    <property type="entry name" value="HTH-TYPE TRANSCRIPTIONAL REGULATOR LEUO-RELATED"/>
    <property type="match status" value="1"/>
</dbReference>
<dbReference type="InterPro" id="IPR036390">
    <property type="entry name" value="WH_DNA-bd_sf"/>
</dbReference>
<organism evidence="6 7">
    <name type="scientific">Pseudophaeobacter arcticus</name>
    <dbReference type="NCBI Taxonomy" id="385492"/>
    <lineage>
        <taxon>Bacteria</taxon>
        <taxon>Pseudomonadati</taxon>
        <taxon>Pseudomonadota</taxon>
        <taxon>Alphaproteobacteria</taxon>
        <taxon>Rhodobacterales</taxon>
        <taxon>Paracoccaceae</taxon>
        <taxon>Pseudophaeobacter</taxon>
    </lineage>
</organism>
<dbReference type="Gene3D" id="3.40.190.10">
    <property type="entry name" value="Periplasmic binding protein-like II"/>
    <property type="match status" value="2"/>
</dbReference>
<gene>
    <name evidence="6" type="primary">nodD1</name>
    <name evidence="6" type="ORF">NBRC116598_19550</name>
</gene>
<protein>
    <submittedName>
        <fullName evidence="6">Transcriptional regulator NodD1</fullName>
    </submittedName>
</protein>
<evidence type="ECO:0000256" key="4">
    <source>
        <dbReference type="ARBA" id="ARBA00023163"/>
    </source>
</evidence>
<dbReference type="InterPro" id="IPR005119">
    <property type="entry name" value="LysR_subst-bd"/>
</dbReference>
<dbReference type="Pfam" id="PF03466">
    <property type="entry name" value="LysR_substrate"/>
    <property type="match status" value="1"/>
</dbReference>
<dbReference type="Gene3D" id="1.10.10.10">
    <property type="entry name" value="Winged helix-like DNA-binding domain superfamily/Winged helix DNA-binding domain"/>
    <property type="match status" value="1"/>
</dbReference>
<feature type="domain" description="HTH lysR-type" evidence="5">
    <location>
        <begin position="6"/>
        <end position="63"/>
    </location>
</feature>
<comment type="similarity">
    <text evidence="1">Belongs to the LysR transcriptional regulatory family.</text>
</comment>
<dbReference type="RefSeq" id="WP_353399410.1">
    <property type="nucleotide sequence ID" value="NZ_BAABWU010000006.1"/>
</dbReference>
<evidence type="ECO:0000256" key="3">
    <source>
        <dbReference type="ARBA" id="ARBA00023125"/>
    </source>
</evidence>